<dbReference type="Proteomes" id="UP000013840">
    <property type="component" value="Unassembled WGS sequence"/>
</dbReference>
<feature type="domain" description="BIG2" evidence="1">
    <location>
        <begin position="565"/>
        <end position="642"/>
    </location>
</feature>
<dbReference type="eggNOG" id="COG4886">
    <property type="taxonomic scope" value="Bacteria"/>
</dbReference>
<keyword evidence="2" id="KW-0482">Metalloprotease</keyword>
<dbReference type="RefSeq" id="WP_010771774.1">
    <property type="nucleotide sequence ID" value="NZ_KB946333.1"/>
</dbReference>
<dbReference type="SMART" id="SM00635">
    <property type="entry name" value="BID_2"/>
    <property type="match status" value="1"/>
</dbReference>
<dbReference type="PATRIC" id="fig|1158612.3.peg.1631"/>
<dbReference type="InterPro" id="IPR008757">
    <property type="entry name" value="Peptidase_M6-like_domain"/>
</dbReference>
<evidence type="ECO:0000259" key="1">
    <source>
        <dbReference type="SMART" id="SM00635"/>
    </source>
</evidence>
<protein>
    <submittedName>
        <fullName evidence="2">M6 family metalloprotease domain-containing protein</fullName>
    </submittedName>
</protein>
<gene>
    <name evidence="2" type="ORF">UC7_01647</name>
</gene>
<dbReference type="SUPFAM" id="SSF49373">
    <property type="entry name" value="Invasin/intimin cell-adhesion fragments"/>
    <property type="match status" value="1"/>
</dbReference>
<dbReference type="Gene3D" id="3.80.10.10">
    <property type="entry name" value="Ribonuclease Inhibitor"/>
    <property type="match status" value="3"/>
</dbReference>
<dbReference type="AlphaFoldDB" id="R3WVM8"/>
<dbReference type="eggNOG" id="COG5492">
    <property type="taxonomic scope" value="Bacteria"/>
</dbReference>
<comment type="caution">
    <text evidence="2">The sequence shown here is derived from an EMBL/GenBank/DDBJ whole genome shotgun (WGS) entry which is preliminary data.</text>
</comment>
<dbReference type="InterPro" id="IPR032675">
    <property type="entry name" value="LRR_dom_sf"/>
</dbReference>
<dbReference type="SUPFAM" id="SSF52058">
    <property type="entry name" value="L domain-like"/>
    <property type="match status" value="1"/>
</dbReference>
<dbReference type="STRING" id="317735.RU98_GL002134"/>
<accession>R3WVM8</accession>
<reference evidence="2 3" key="1">
    <citation type="submission" date="2013-02" db="EMBL/GenBank/DDBJ databases">
        <title>The Genome Sequence of Enterococcus caccae BAA-1240.</title>
        <authorList>
            <consortium name="The Broad Institute Genome Sequencing Platform"/>
            <consortium name="The Broad Institute Genome Sequencing Center for Infectious Disease"/>
            <person name="Earl A.M."/>
            <person name="Gilmore M.S."/>
            <person name="Lebreton F."/>
            <person name="Walker B."/>
            <person name="Young S.K."/>
            <person name="Zeng Q."/>
            <person name="Gargeya S."/>
            <person name="Fitzgerald M."/>
            <person name="Haas B."/>
            <person name="Abouelleil A."/>
            <person name="Alvarado L."/>
            <person name="Arachchi H.M."/>
            <person name="Berlin A.M."/>
            <person name="Chapman S.B."/>
            <person name="Dewar J."/>
            <person name="Goldberg J."/>
            <person name="Griggs A."/>
            <person name="Gujja S."/>
            <person name="Hansen M."/>
            <person name="Howarth C."/>
            <person name="Imamovic A."/>
            <person name="Larimer J."/>
            <person name="McCowan C."/>
            <person name="Murphy C."/>
            <person name="Neiman D."/>
            <person name="Pearson M."/>
            <person name="Priest M."/>
            <person name="Roberts A."/>
            <person name="Saif S."/>
            <person name="Shea T."/>
            <person name="Sisk P."/>
            <person name="Sykes S."/>
            <person name="Wortman J."/>
            <person name="Nusbaum C."/>
            <person name="Birren B."/>
        </authorList>
    </citation>
    <scope>NUCLEOTIDE SEQUENCE [LARGE SCALE GENOMIC DNA]</scope>
    <source>
        <strain evidence="2 3">ATCC BAA-1240</strain>
    </source>
</reference>
<organism evidence="2 3">
    <name type="scientific">Enterococcus caccae ATCC BAA-1240</name>
    <dbReference type="NCBI Taxonomy" id="1158612"/>
    <lineage>
        <taxon>Bacteria</taxon>
        <taxon>Bacillati</taxon>
        <taxon>Bacillota</taxon>
        <taxon>Bacilli</taxon>
        <taxon>Lactobacillales</taxon>
        <taxon>Enterococcaceae</taxon>
        <taxon>Enterococcus</taxon>
    </lineage>
</organism>
<dbReference type="EMBL" id="AJAU01000017">
    <property type="protein sequence ID" value="EOL45850.1"/>
    <property type="molecule type" value="Genomic_DNA"/>
</dbReference>
<dbReference type="PANTHER" id="PTHR41775">
    <property type="entry name" value="SECRETED PROTEIN-RELATED"/>
    <property type="match status" value="1"/>
</dbReference>
<evidence type="ECO:0000313" key="2">
    <source>
        <dbReference type="EMBL" id="EOL45850.1"/>
    </source>
</evidence>
<dbReference type="NCBIfam" id="TIGR03296">
    <property type="entry name" value="M6dom_TIGR03296"/>
    <property type="match status" value="1"/>
</dbReference>
<dbReference type="InterPro" id="IPR018247">
    <property type="entry name" value="EF_Hand_1_Ca_BS"/>
</dbReference>
<dbReference type="Gene3D" id="2.60.40.1080">
    <property type="match status" value="1"/>
</dbReference>
<name>R3WVM8_9ENTE</name>
<keyword evidence="2" id="KW-0378">Hydrolase</keyword>
<dbReference type="GO" id="GO:0008237">
    <property type="term" value="F:metallopeptidase activity"/>
    <property type="evidence" value="ECO:0007669"/>
    <property type="project" value="UniProtKB-KW"/>
</dbReference>
<dbReference type="InterPro" id="IPR008964">
    <property type="entry name" value="Invasin/intimin_cell_adhesion"/>
</dbReference>
<sequence>MKWRSKFWVGIGMIGGILGLGIHSEASPADNEIGSYKQPTGQQFEAQIIGDEYLSYTLANKTGDLIELSNDGYWYYSLFDEETKQTTPSKNKYLIDERPSEALGSKDIGKLKPKKSEEITARSAKTIQKWNKEQPLLVVLVEFSDVKLNYSDADWEKRVFSQTEKSLSTYYKEATKELIDLKPVKKKTGKQDGIVRIQLDREHPKAGNKFDLARPALKEAIEKLKDYVDITEYDQNKNGMIEQNEMHIMSIFAGYEASSIKMTESVWGHKGSFQGRPIGYPIVDGIKLNNYTLFGETMVKKNSNPAKQYEYQSELGLVAHEFGHDLRLPDLYNSERTIIEHDGKFVEVSNGDGLGQYSLMASGSWGYLEGEEAGATPTHLDAYSKVMLGVVEPKVVEKEQTVTVNHISTPDFNVYRVNTANPQEYFLIENRQLVGFDASLKSVIYSKEHGTKPIVASGGIGVYHINEAFSTNTSPTSQLVTMKEADEGILGYSKLNETRYYATNNYDGFYYKGQGGHDKPQQNTMYKTTVPSTQVASGDYAYYNMVVESKPSENMRVSFVDDPISVTGVVITPENKELLVGETQQLKAEVAPANATNKNVIWSSSNEAIATVDQNGTVTAKAKGEAIITVETKDGGKSASCKIDVTIEKTLSEWFEDQNLAKMVGYNLDLILTDKITEKRLNKVKKLDMRYDRAISAISDSDYKYDALPYYPIGYSKRIKDLKGIELFNGLEELILPYDFSYETINNISLITQLPKLNSIGVSEVANTLSKVNLDLSKITTLYAESLDEKDTSYLEKMTNLNAIKYYSSNGQDHSDTGWIEASVISTLAKNTKLEKIDSFYFTGTKALQQLQTIPNLKELVISVNESTEESVTYLKQLPKVEKLAIKECDLTSSESLDIFKNMGNLYALSFVASNKKIDFSVLSQLENLKELTVSASDAKWETLSKLSHLKKLTIRDNNVIKDLTFLQTMNTLEKLIVGRVDDANNYSAVGGLTNLTQLSLTIDNSEAKLLDVSALAKLTKLRELELHGIYFYDEEKPQDSSFLRKLTNLERLNLEFTLFNDIDTIRLMKNLKYFNYGYCILDEKQVLELFADTRGVYLRPGYDSSLEAENPNLYFLH</sequence>
<keyword evidence="3" id="KW-1185">Reference proteome</keyword>
<evidence type="ECO:0000313" key="3">
    <source>
        <dbReference type="Proteomes" id="UP000013840"/>
    </source>
</evidence>
<dbReference type="eggNOG" id="COG4412">
    <property type="taxonomic scope" value="Bacteria"/>
</dbReference>
<dbReference type="OrthoDB" id="275270at2"/>
<proteinExistence type="predicted"/>
<dbReference type="Pfam" id="PF02368">
    <property type="entry name" value="Big_2"/>
    <property type="match status" value="1"/>
</dbReference>
<dbReference type="PROSITE" id="PS00018">
    <property type="entry name" value="EF_HAND_1"/>
    <property type="match status" value="1"/>
</dbReference>
<dbReference type="PANTHER" id="PTHR41775:SF1">
    <property type="entry name" value="PEPTIDASE M6-LIKE DOMAIN-CONTAINING PROTEIN"/>
    <property type="match status" value="1"/>
</dbReference>
<dbReference type="Pfam" id="PF05547">
    <property type="entry name" value="Peptidase_M6"/>
    <property type="match status" value="1"/>
</dbReference>
<keyword evidence="2" id="KW-0645">Protease</keyword>
<dbReference type="InterPro" id="IPR003343">
    <property type="entry name" value="Big_2"/>
</dbReference>
<dbReference type="GO" id="GO:0006508">
    <property type="term" value="P:proteolysis"/>
    <property type="evidence" value="ECO:0007669"/>
    <property type="project" value="UniProtKB-KW"/>
</dbReference>